<feature type="region of interest" description="Disordered" evidence="15">
    <location>
        <begin position="963"/>
        <end position="993"/>
    </location>
</feature>
<evidence type="ECO:0000256" key="14">
    <source>
        <dbReference type="RuleBase" id="RU361146"/>
    </source>
</evidence>
<keyword evidence="4 14" id="KW-0812">Transmembrane</keyword>
<feature type="compositionally biased region" description="Acidic residues" evidence="15">
    <location>
        <begin position="971"/>
        <end position="983"/>
    </location>
</feature>
<proteinExistence type="inferred from homology"/>
<dbReference type="InterPro" id="IPR018303">
    <property type="entry name" value="ATPase_P-typ_P_site"/>
</dbReference>
<evidence type="ECO:0000256" key="2">
    <source>
        <dbReference type="ARBA" id="ARBA00022448"/>
    </source>
</evidence>
<dbReference type="Gene3D" id="2.70.150.10">
    <property type="entry name" value="Calcium-transporting ATPase, cytoplasmic transduction domain A"/>
    <property type="match status" value="1"/>
</dbReference>
<feature type="transmembrane region" description="Helical" evidence="14">
    <location>
        <begin position="893"/>
        <end position="917"/>
    </location>
</feature>
<dbReference type="SUPFAM" id="SSF81653">
    <property type="entry name" value="Calcium ATPase, transduction domain A"/>
    <property type="match status" value="1"/>
</dbReference>
<evidence type="ECO:0000256" key="15">
    <source>
        <dbReference type="SAM" id="MobiDB-lite"/>
    </source>
</evidence>
<dbReference type="Pfam" id="PF00690">
    <property type="entry name" value="Cation_ATPase_N"/>
    <property type="match status" value="1"/>
</dbReference>
<comment type="function">
    <text evidence="14">Catalyzes the hydrolysis of ATP coupled with the transport of calcium.</text>
</comment>
<evidence type="ECO:0000256" key="13">
    <source>
        <dbReference type="ARBA" id="ARBA00023136"/>
    </source>
</evidence>
<dbReference type="SMART" id="SM00831">
    <property type="entry name" value="Cation_ATPase_N"/>
    <property type="match status" value="1"/>
</dbReference>
<feature type="transmembrane region" description="Helical" evidence="14">
    <location>
        <begin position="296"/>
        <end position="325"/>
    </location>
</feature>
<dbReference type="InterPro" id="IPR036412">
    <property type="entry name" value="HAD-like_sf"/>
</dbReference>
<evidence type="ECO:0000256" key="1">
    <source>
        <dbReference type="ARBA" id="ARBA00004127"/>
    </source>
</evidence>
<feature type="transmembrane region" description="Helical" evidence="14">
    <location>
        <begin position="923"/>
        <end position="943"/>
    </location>
</feature>
<dbReference type="EMBL" id="BQXS01011736">
    <property type="protein sequence ID" value="GKT16187.1"/>
    <property type="molecule type" value="Genomic_DNA"/>
</dbReference>
<evidence type="ECO:0000256" key="7">
    <source>
        <dbReference type="ARBA" id="ARBA00022837"/>
    </source>
</evidence>
<keyword evidence="12 14" id="KW-0406">Ion transport</keyword>
<dbReference type="InterPro" id="IPR008250">
    <property type="entry name" value="ATPase_P-typ_transduc_dom_A_sf"/>
</dbReference>
<evidence type="ECO:0000313" key="17">
    <source>
        <dbReference type="EMBL" id="GKT16187.1"/>
    </source>
</evidence>
<comment type="similarity">
    <text evidence="14">Belongs to the cation transport ATPase (P-type) (TC 3.A.3) family.</text>
</comment>
<dbReference type="Pfam" id="PF08282">
    <property type="entry name" value="Hydrolase_3"/>
    <property type="match status" value="1"/>
</dbReference>
<dbReference type="Pfam" id="PF13246">
    <property type="entry name" value="Cation_ATPase"/>
    <property type="match status" value="1"/>
</dbReference>
<dbReference type="SUPFAM" id="SSF81660">
    <property type="entry name" value="Metal cation-transporting ATPase, ATP-binding domain N"/>
    <property type="match status" value="1"/>
</dbReference>
<dbReference type="InterPro" id="IPR023299">
    <property type="entry name" value="ATPase_P-typ_cyto_dom_N"/>
</dbReference>
<feature type="domain" description="Cation-transporting P-type ATPase N-terminal" evidence="16">
    <location>
        <begin position="23"/>
        <end position="89"/>
    </location>
</feature>
<evidence type="ECO:0000256" key="10">
    <source>
        <dbReference type="ARBA" id="ARBA00022967"/>
    </source>
</evidence>
<feature type="transmembrane region" description="Helical" evidence="14">
    <location>
        <begin position="105"/>
        <end position="124"/>
    </location>
</feature>
<dbReference type="Pfam" id="PF00689">
    <property type="entry name" value="Cation_ATPase_C"/>
    <property type="match status" value="1"/>
</dbReference>
<dbReference type="InterPro" id="IPR059000">
    <property type="entry name" value="ATPase_P-type_domA"/>
</dbReference>
<gene>
    <name evidence="17" type="ORF">ADUPG1_010868</name>
</gene>
<dbReference type="InterPro" id="IPR023214">
    <property type="entry name" value="HAD_sf"/>
</dbReference>
<evidence type="ECO:0000256" key="5">
    <source>
        <dbReference type="ARBA" id="ARBA00022723"/>
    </source>
</evidence>
<comment type="caution">
    <text evidence="17">The sequence shown here is derived from an EMBL/GenBank/DDBJ whole genome shotgun (WGS) entry which is preliminary data.</text>
</comment>
<dbReference type="SFLD" id="SFLDF00027">
    <property type="entry name" value="p-type_atpase"/>
    <property type="match status" value="1"/>
</dbReference>
<keyword evidence="10" id="KW-1278">Translocase</keyword>
<dbReference type="InterPro" id="IPR023298">
    <property type="entry name" value="ATPase_P-typ_TM_dom_sf"/>
</dbReference>
<keyword evidence="2 14" id="KW-0813">Transport</keyword>
<keyword evidence="11 14" id="KW-1133">Transmembrane helix</keyword>
<evidence type="ECO:0000256" key="12">
    <source>
        <dbReference type="ARBA" id="ARBA00023065"/>
    </source>
</evidence>
<dbReference type="SFLD" id="SFLDS00003">
    <property type="entry name" value="Haloacid_Dehalogenase"/>
    <property type="match status" value="1"/>
</dbReference>
<dbReference type="InterPro" id="IPR004014">
    <property type="entry name" value="ATPase_P-typ_cation-transptr_N"/>
</dbReference>
<dbReference type="Gene3D" id="3.40.50.1000">
    <property type="entry name" value="HAD superfamily/HAD-like"/>
    <property type="match status" value="1"/>
</dbReference>
<accession>A0ABQ5JWQ3</accession>
<comment type="catalytic activity">
    <reaction evidence="14">
        <text>Ca(2+)(in) + ATP + H2O = Ca(2+)(out) + ADP + phosphate + H(+)</text>
        <dbReference type="Rhea" id="RHEA:18105"/>
        <dbReference type="ChEBI" id="CHEBI:15377"/>
        <dbReference type="ChEBI" id="CHEBI:15378"/>
        <dbReference type="ChEBI" id="CHEBI:29108"/>
        <dbReference type="ChEBI" id="CHEBI:30616"/>
        <dbReference type="ChEBI" id="CHEBI:43474"/>
        <dbReference type="ChEBI" id="CHEBI:456216"/>
        <dbReference type="EC" id="7.2.2.10"/>
    </reaction>
</comment>
<evidence type="ECO:0000313" key="18">
    <source>
        <dbReference type="Proteomes" id="UP001057375"/>
    </source>
</evidence>
<keyword evidence="5" id="KW-0479">Metal-binding</keyword>
<keyword evidence="7 14" id="KW-0106">Calcium</keyword>
<comment type="caution">
    <text evidence="14">Lacks conserved residue(s) required for the propagation of feature annotation.</text>
</comment>
<reference evidence="17" key="1">
    <citation type="submission" date="2022-03" db="EMBL/GenBank/DDBJ databases">
        <title>Draft genome sequence of Aduncisulcus paluster, a free-living microaerophilic Fornicata.</title>
        <authorList>
            <person name="Yuyama I."/>
            <person name="Kume K."/>
            <person name="Tamura T."/>
            <person name="Inagaki Y."/>
            <person name="Hashimoto T."/>
        </authorList>
    </citation>
    <scope>NUCLEOTIDE SEQUENCE</scope>
    <source>
        <strain evidence="17">NY0171</strain>
    </source>
</reference>
<organism evidence="17 18">
    <name type="scientific">Aduncisulcus paluster</name>
    <dbReference type="NCBI Taxonomy" id="2918883"/>
    <lineage>
        <taxon>Eukaryota</taxon>
        <taxon>Metamonada</taxon>
        <taxon>Carpediemonas-like organisms</taxon>
        <taxon>Aduncisulcus</taxon>
    </lineage>
</organism>
<protein>
    <recommendedName>
        <fullName evidence="14">Calcium-transporting ATPase</fullName>
        <ecNumber evidence="14">7.2.2.10</ecNumber>
    </recommendedName>
</protein>
<dbReference type="SUPFAM" id="SSF81665">
    <property type="entry name" value="Calcium ATPase, transmembrane domain M"/>
    <property type="match status" value="1"/>
</dbReference>
<comment type="subcellular location">
    <subcellularLocation>
        <location evidence="1">Endomembrane system</location>
        <topology evidence="1">Multi-pass membrane protein</topology>
    </subcellularLocation>
    <subcellularLocation>
        <location evidence="14">Membrane</location>
        <topology evidence="14">Multi-pass membrane protein</topology>
    </subcellularLocation>
</comment>
<keyword evidence="13 14" id="KW-0472">Membrane</keyword>
<keyword evidence="6 14" id="KW-0547">Nucleotide-binding</keyword>
<keyword evidence="18" id="KW-1185">Reference proteome</keyword>
<dbReference type="InterPro" id="IPR006068">
    <property type="entry name" value="ATPase_P-typ_cation-transptr_C"/>
</dbReference>
<evidence type="ECO:0000256" key="8">
    <source>
        <dbReference type="ARBA" id="ARBA00022840"/>
    </source>
</evidence>
<sequence>MTDLPDPNLLREIIEDQKFDELEGKLRGIDGVVKMFQSRSREQLLEQYGNNRLPDPPRKTFFQLILEALNDLTMIILSISAVVSLILAFVPIGGEDHSDEPNTEWIEGAAILAAIVIVVLVTAVNDYSKEKKFRELEKAKDDQDVNVFRDGSERTLNINDLTVGDIVIIGTGDKIPADGLFLEGTNIKCDESAATGETDLLPKDRSKPFMRSGCVVNDGNGKMICIAVGPHSTWGKTVLDLQVEPEDTPLQVKLDDIAKLIGYIGIVFAAITFIALLLKWFVRTEWHPSGSDYVEIVQFFILAVTIIVVAVPEGLPLAVTISLAYSVKKMMHDKNLVRTLAACETMGGATSICTDKTGTLTENRMTVCEVVYGSSHFTENIPDSESSEVNASVIDHMIASASVNSTAFIEIGEDGSQKACGNRTEGAILQMIGQKFKADYAKVRAAGKVVGLETFSSERKRMSTIVDLSESTFVEAMSSATQQVTSQGVNARLYTKGASEVIYALCTHFLEVDGTIKPIDDTHRDMIKRSIHSMATNSLRTLCLAYKDLATPVSPSEQSEWDEVVSGLVCIGIVGIKDPVRQQVPHAVKQCQDAGITVRMVTGDNKTTATAIAKDCNIWRQGGIVLEGPEWRAMSDEQVDAVLDDIVVIARSSPQDKLRLVKRLRYHGEVVAASGDGSNDAPILKQSDVGFAMNIAGTDVAKQAADIILMDDNFNSMVRAVVWGRTVYDNIRKFIQFQLSVNVVALVVAFVGACITGESSLTAIQLLWLNLIMDTFAALALATEAPKDEVLKRKPYGRYTSLISPLMWRNVLGQSVLQIITIFILQFSSKVADYCDNKADLVKYPIGEGEMTCYHRALIFNTFVFFQLFNEFNARLVNKGEHNIFRDIQHCPMFLIILAASIVIQIILIEFTGLVFSVEPLQFVDWAICLGLALISLPLGVILRFIPMPDRIACIEEKKKLAEQKEKDASAEEGEEGLLDEEMKEVRKPVPEQ</sequence>
<dbReference type="InterPro" id="IPR001757">
    <property type="entry name" value="P_typ_ATPase"/>
</dbReference>
<keyword evidence="9" id="KW-0460">Magnesium</keyword>
<evidence type="ECO:0000256" key="11">
    <source>
        <dbReference type="ARBA" id="ARBA00022989"/>
    </source>
</evidence>
<evidence type="ECO:0000256" key="9">
    <source>
        <dbReference type="ARBA" id="ARBA00022842"/>
    </source>
</evidence>
<dbReference type="EC" id="7.2.2.10" evidence="14"/>
<dbReference type="Pfam" id="PF00122">
    <property type="entry name" value="E1-E2_ATPase"/>
    <property type="match status" value="1"/>
</dbReference>
<dbReference type="PROSITE" id="PS00154">
    <property type="entry name" value="ATPASE_E1_E2"/>
    <property type="match status" value="1"/>
</dbReference>
<dbReference type="InterPro" id="IPR044492">
    <property type="entry name" value="P_typ_ATPase_HD_dom"/>
</dbReference>
<dbReference type="NCBIfam" id="TIGR01517">
    <property type="entry name" value="ATPase-IIB_Ca"/>
    <property type="match status" value="1"/>
</dbReference>
<dbReference type="SUPFAM" id="SSF56784">
    <property type="entry name" value="HAD-like"/>
    <property type="match status" value="1"/>
</dbReference>
<evidence type="ECO:0000256" key="6">
    <source>
        <dbReference type="ARBA" id="ARBA00022741"/>
    </source>
</evidence>
<evidence type="ECO:0000256" key="4">
    <source>
        <dbReference type="ARBA" id="ARBA00022692"/>
    </source>
</evidence>
<dbReference type="Gene3D" id="1.20.1110.10">
    <property type="entry name" value="Calcium-transporting ATPase, transmembrane domain"/>
    <property type="match status" value="1"/>
</dbReference>
<feature type="transmembrane region" description="Helical" evidence="14">
    <location>
        <begin position="72"/>
        <end position="93"/>
    </location>
</feature>
<dbReference type="Proteomes" id="UP001057375">
    <property type="component" value="Unassembled WGS sequence"/>
</dbReference>
<feature type="compositionally biased region" description="Basic and acidic residues" evidence="15">
    <location>
        <begin position="984"/>
        <end position="993"/>
    </location>
</feature>
<dbReference type="CDD" id="cd02081">
    <property type="entry name" value="P-type_ATPase_Ca_PMCA-like"/>
    <property type="match status" value="1"/>
</dbReference>
<feature type="transmembrane region" description="Helical" evidence="14">
    <location>
        <begin position="767"/>
        <end position="785"/>
    </location>
</feature>
<dbReference type="PANTHER" id="PTHR24093:SF369">
    <property type="entry name" value="CALCIUM-TRANSPORTING ATPASE"/>
    <property type="match status" value="1"/>
</dbReference>
<feature type="transmembrane region" description="Helical" evidence="14">
    <location>
        <begin position="260"/>
        <end position="281"/>
    </location>
</feature>
<dbReference type="InterPro" id="IPR006408">
    <property type="entry name" value="P-type_ATPase_IIB"/>
</dbReference>
<dbReference type="PRINTS" id="PR00120">
    <property type="entry name" value="HATPASE"/>
</dbReference>
<keyword evidence="8 14" id="KW-0067">ATP-binding</keyword>
<keyword evidence="3 14" id="KW-0109">Calcium transport</keyword>
<dbReference type="PRINTS" id="PR00119">
    <property type="entry name" value="CATATPASE"/>
</dbReference>
<dbReference type="NCBIfam" id="TIGR01494">
    <property type="entry name" value="ATPase_P-type"/>
    <property type="match status" value="2"/>
</dbReference>
<evidence type="ECO:0000256" key="3">
    <source>
        <dbReference type="ARBA" id="ARBA00022568"/>
    </source>
</evidence>
<dbReference type="SFLD" id="SFLDG00002">
    <property type="entry name" value="C1.7:_P-type_atpase_like"/>
    <property type="match status" value="1"/>
</dbReference>
<evidence type="ECO:0000259" key="16">
    <source>
        <dbReference type="SMART" id="SM00831"/>
    </source>
</evidence>
<dbReference type="Gene3D" id="3.40.1110.10">
    <property type="entry name" value="Calcium-transporting ATPase, cytoplasmic domain N"/>
    <property type="match status" value="1"/>
</dbReference>
<feature type="transmembrane region" description="Helical" evidence="14">
    <location>
        <begin position="739"/>
        <end position="761"/>
    </location>
</feature>
<name>A0ABQ5JWQ3_9EUKA</name>
<dbReference type="PANTHER" id="PTHR24093">
    <property type="entry name" value="CATION TRANSPORTING ATPASE"/>
    <property type="match status" value="1"/>
</dbReference>